<gene>
    <name evidence="2" type="ORF">Pfra01_001975400</name>
</gene>
<evidence type="ECO:0000313" key="3">
    <source>
        <dbReference type="Proteomes" id="UP001165121"/>
    </source>
</evidence>
<comment type="caution">
    <text evidence="2">The sequence shown here is derived from an EMBL/GenBank/DDBJ whole genome shotgun (WGS) entry which is preliminary data.</text>
</comment>
<dbReference type="Proteomes" id="UP001165121">
    <property type="component" value="Unassembled WGS sequence"/>
</dbReference>
<name>A0A9W7D036_9STRA</name>
<organism evidence="2 3">
    <name type="scientific">Phytophthora fragariaefolia</name>
    <dbReference type="NCBI Taxonomy" id="1490495"/>
    <lineage>
        <taxon>Eukaryota</taxon>
        <taxon>Sar</taxon>
        <taxon>Stramenopiles</taxon>
        <taxon>Oomycota</taxon>
        <taxon>Peronosporomycetes</taxon>
        <taxon>Peronosporales</taxon>
        <taxon>Peronosporaceae</taxon>
        <taxon>Phytophthora</taxon>
    </lineage>
</organism>
<proteinExistence type="predicted"/>
<dbReference type="EMBL" id="BSXT01002601">
    <property type="protein sequence ID" value="GMF49832.1"/>
    <property type="molecule type" value="Genomic_DNA"/>
</dbReference>
<feature type="region of interest" description="Disordered" evidence="1">
    <location>
        <begin position="121"/>
        <end position="174"/>
    </location>
</feature>
<dbReference type="AlphaFoldDB" id="A0A9W7D036"/>
<reference evidence="2" key="1">
    <citation type="submission" date="2023-04" db="EMBL/GenBank/DDBJ databases">
        <title>Phytophthora fragariaefolia NBRC 109709.</title>
        <authorList>
            <person name="Ichikawa N."/>
            <person name="Sato H."/>
            <person name="Tonouchi N."/>
        </authorList>
    </citation>
    <scope>NUCLEOTIDE SEQUENCE</scope>
    <source>
        <strain evidence="2">NBRC 109709</strain>
    </source>
</reference>
<evidence type="ECO:0000313" key="2">
    <source>
        <dbReference type="EMBL" id="GMF49832.1"/>
    </source>
</evidence>
<keyword evidence="3" id="KW-1185">Reference proteome</keyword>
<protein>
    <submittedName>
        <fullName evidence="2">Unnamed protein product</fullName>
    </submittedName>
</protein>
<sequence>MRRHTTIALGTGFGLDPSFADRITAVGLALDGGLGLDASVADRAGTTALALLAELDLEVLFAGRAGDLAGGGVLGETSALAAAESGAEVVHCGGRTAAVGETRGGELDPVTEPTCDFVFEGSASVDSSPEESDDSTSLFDKLGDVGAELPPVESPPPKSESPGLYAGCLPGGRA</sequence>
<accession>A0A9W7D036</accession>
<evidence type="ECO:0000256" key="1">
    <source>
        <dbReference type="SAM" id="MobiDB-lite"/>
    </source>
</evidence>